<dbReference type="SUPFAM" id="SSF47769">
    <property type="entry name" value="SAM/Pointed domain"/>
    <property type="match status" value="1"/>
</dbReference>
<dbReference type="SMART" id="SM00462">
    <property type="entry name" value="PTB"/>
    <property type="match status" value="1"/>
</dbReference>
<dbReference type="InterPro" id="IPR011993">
    <property type="entry name" value="PH-like_dom_sf"/>
</dbReference>
<protein>
    <submittedName>
        <fullName evidence="7">Ankyrin repeat and sterile alpha motif domain containing 1B</fullName>
    </submittedName>
</protein>
<proteinExistence type="predicted"/>
<dbReference type="GO" id="GO:0005829">
    <property type="term" value="C:cytosol"/>
    <property type="evidence" value="ECO:0007669"/>
    <property type="project" value="TreeGrafter"/>
</dbReference>
<keyword evidence="1" id="KW-0677">Repeat</keyword>
<dbReference type="PANTHER" id="PTHR24174:SF3">
    <property type="entry name" value="ANKYRIN REPEAT AND STERILE ALPHA MOTIF DOMAIN-CONTAINING PROTEIN 1B"/>
    <property type="match status" value="1"/>
</dbReference>
<dbReference type="InterPro" id="IPR036770">
    <property type="entry name" value="Ankyrin_rpt-contain_sf"/>
</dbReference>
<dbReference type="Pfam" id="PF00536">
    <property type="entry name" value="SAM_1"/>
    <property type="match status" value="1"/>
</dbReference>
<feature type="compositionally biased region" description="Low complexity" evidence="4">
    <location>
        <begin position="677"/>
        <end position="690"/>
    </location>
</feature>
<feature type="region of interest" description="Disordered" evidence="4">
    <location>
        <begin position="906"/>
        <end position="939"/>
    </location>
</feature>
<dbReference type="PANTHER" id="PTHR24174">
    <property type="entry name" value="ANKYRIN REPEAT AND STERILE ALPHA MOTIF DOMAIN-CONTAINING PROTEIN 1"/>
    <property type="match status" value="1"/>
</dbReference>
<evidence type="ECO:0000259" key="6">
    <source>
        <dbReference type="PROSITE" id="PS50105"/>
    </source>
</evidence>
<feature type="region of interest" description="Disordered" evidence="4">
    <location>
        <begin position="450"/>
        <end position="523"/>
    </location>
</feature>
<dbReference type="InterPro" id="IPR001660">
    <property type="entry name" value="SAM"/>
</dbReference>
<dbReference type="InterPro" id="IPR006020">
    <property type="entry name" value="PTB/PI_dom"/>
</dbReference>
<feature type="region of interest" description="Disordered" evidence="4">
    <location>
        <begin position="731"/>
        <end position="756"/>
    </location>
</feature>
<dbReference type="PROSITE" id="PS50105">
    <property type="entry name" value="SAM_DOMAIN"/>
    <property type="match status" value="1"/>
</dbReference>
<feature type="region of interest" description="Disordered" evidence="4">
    <location>
        <begin position="614"/>
        <end position="634"/>
    </location>
</feature>
<evidence type="ECO:0000259" key="5">
    <source>
        <dbReference type="PROSITE" id="PS01179"/>
    </source>
</evidence>
<dbReference type="PRINTS" id="PR01415">
    <property type="entry name" value="ANKYRIN"/>
</dbReference>
<dbReference type="Ensembl" id="ENSSANT00000014804.1">
    <property type="protein sequence ID" value="ENSSANP00000013877.1"/>
    <property type="gene ID" value="ENSSANG00000007373.1"/>
</dbReference>
<reference evidence="7" key="1">
    <citation type="submission" date="2025-08" db="UniProtKB">
        <authorList>
            <consortium name="Ensembl"/>
        </authorList>
    </citation>
    <scope>IDENTIFICATION</scope>
</reference>
<feature type="repeat" description="ANK" evidence="3">
    <location>
        <begin position="163"/>
        <end position="195"/>
    </location>
</feature>
<feature type="repeat" description="ANK" evidence="3">
    <location>
        <begin position="57"/>
        <end position="78"/>
    </location>
</feature>
<dbReference type="PROSITE" id="PS01179">
    <property type="entry name" value="PID"/>
    <property type="match status" value="1"/>
</dbReference>
<evidence type="ECO:0000256" key="4">
    <source>
        <dbReference type="SAM" id="MobiDB-lite"/>
    </source>
</evidence>
<sequence>MGKERELLEAARTGNVGLVEKLLSGKKGLLGSGSGSIPLPGLLSMWRGVSVNCADGSGYTPLHHASLNGHRDVVLKLLQFEAIASVGELNVLVSNHEKETALHCAAQYGHSEVVRVLLQELTDPSMRNSRGETPLDLAALYGRLQVVRMLLTAHPNLMSCNTRKQTPLHLAARNGHYATVRVLLEADMDVNTQTEKGSALHEAALFGKMDVVQLLLDSGIDANIRDCQGRTALDILREHPSQKSQQIASLIQDYMMSDCDKGNFHEDFARQRPIPTPRTSIPSPVPSPSLRHKNDAVTGELSKLLNEIKICRDKDCSFEELCQTISSHSQSMESFGSGQLSDEERNGTLTRINKRPTPPLPPAMEEEEKSCGPSGLWEALTPCNGCRNLGFSQDKRCAEIAHSPSLDVFLPEDEDNPYESVATAVTRKPCSLDIHLHNACPRNGHFSHVSVSDAERGNHGDDSTGLTPDCSPPSPDTALRNIERVIRPQPKQRTSLSSSQDVQKPLQNHSGDPSEVSSSLGYASFSTSPPISPANCSIGSAEDYSVTDEAAHQKECIERDDRRNSHVPEQFAGLLHGSSPACESPDNPYQLYSKVRKFSVPEPPLRHGNFLRAPEYSPPFPRTGSEASALKTQKEAKPQIVYRTIFHTRVNQGPLTLTESGDKSPGVHVRNGEVRSKSTGGSSPTSSNTGYEERACTLGRMRSMPKNVLDLRLSRNFSKSDSNLVAVSPIEEEQWSSRGQNSPGKSSPNRLERTPSFTAEWEEPDCRCYRVDGYSLLKRLPLHPLIGPRCPVQSVGQWLDNIGLVQYENHLLSNGFDNVQFMGSNVVEDQDLLEIGILNSAHRQRLLQAIRLLPRVSTDIGDVLGLWICDTSMELVKKIWEIELINVLKINLIGHRKRILASLGDRLHEDPPQKPPRAISLREPTGNHTPPQLSPSLSQAYPNAGSLDIQHLIMQADARRRRNDNYFEDVPRSKLERQMAQVSMQGEWCEPITLRPPNEATSSTPVQYWQHHPEKLIFQSCDYEAYVSTVRLSADLSSSHPLCKKSTEQMKKIPTIVLSVSYKGVKFIDATNKNIIAEHEIRNISCAAQDPEDLSTFAYITKDLKSSHHYCHVFTAFDVNLAYEIILTLGQAFEVAYQLALQARKSGHGSSTLPESFDSKPSKPVPKPRVNIRKSVSDFALSTLTHTQTQTRASNLSLSPLIHLYICTPTLTAFMRYLNIL</sequence>
<evidence type="ECO:0000256" key="1">
    <source>
        <dbReference type="ARBA" id="ARBA00022737"/>
    </source>
</evidence>
<keyword evidence="2 3" id="KW-0040">ANK repeat</keyword>
<feature type="compositionally biased region" description="Polar residues" evidence="4">
    <location>
        <begin position="491"/>
        <end position="523"/>
    </location>
</feature>
<dbReference type="SUPFAM" id="SSF48403">
    <property type="entry name" value="Ankyrin repeat"/>
    <property type="match status" value="1"/>
</dbReference>
<feature type="domain" description="PID" evidence="5">
    <location>
        <begin position="1026"/>
        <end position="1143"/>
    </location>
</feature>
<dbReference type="PROSITE" id="PS50088">
    <property type="entry name" value="ANK_REPEAT"/>
    <property type="match status" value="5"/>
</dbReference>
<evidence type="ECO:0000256" key="2">
    <source>
        <dbReference type="ARBA" id="ARBA00023043"/>
    </source>
</evidence>
<feature type="region of interest" description="Disordered" evidence="4">
    <location>
        <begin position="331"/>
        <end position="370"/>
    </location>
</feature>
<feature type="compositionally biased region" description="Basic and acidic residues" evidence="4">
    <location>
        <begin position="453"/>
        <end position="462"/>
    </location>
</feature>
<dbReference type="PROSITE" id="PS50297">
    <property type="entry name" value="ANK_REP_REGION"/>
    <property type="match status" value="5"/>
</dbReference>
<feature type="repeat" description="ANK" evidence="3">
    <location>
        <begin position="195"/>
        <end position="227"/>
    </location>
</feature>
<feature type="region of interest" description="Disordered" evidence="4">
    <location>
        <begin position="1149"/>
        <end position="1169"/>
    </location>
</feature>
<feature type="compositionally biased region" description="Polar residues" evidence="4">
    <location>
        <begin position="736"/>
        <end position="749"/>
    </location>
</feature>
<feature type="domain" description="SAM" evidence="6">
    <location>
        <begin position="793"/>
        <end position="856"/>
    </location>
</feature>
<organism evidence="7 8">
    <name type="scientific">Sinocyclocheilus anshuiensis</name>
    <dbReference type="NCBI Taxonomy" id="1608454"/>
    <lineage>
        <taxon>Eukaryota</taxon>
        <taxon>Metazoa</taxon>
        <taxon>Chordata</taxon>
        <taxon>Craniata</taxon>
        <taxon>Vertebrata</taxon>
        <taxon>Euteleostomi</taxon>
        <taxon>Actinopterygii</taxon>
        <taxon>Neopterygii</taxon>
        <taxon>Teleostei</taxon>
        <taxon>Ostariophysi</taxon>
        <taxon>Cypriniformes</taxon>
        <taxon>Cyprinidae</taxon>
        <taxon>Cyprininae</taxon>
        <taxon>Sinocyclocheilus</taxon>
    </lineage>
</organism>
<dbReference type="Gene3D" id="1.10.150.50">
    <property type="entry name" value="Transcription Factor, Ets-1"/>
    <property type="match status" value="2"/>
</dbReference>
<feature type="repeat" description="ANK" evidence="3">
    <location>
        <begin position="130"/>
        <end position="162"/>
    </location>
</feature>
<keyword evidence="8" id="KW-1185">Reference proteome</keyword>
<feature type="region of interest" description="Disordered" evidence="4">
    <location>
        <begin position="270"/>
        <end position="294"/>
    </location>
</feature>
<dbReference type="GO" id="GO:0048013">
    <property type="term" value="P:ephrin receptor signaling pathway"/>
    <property type="evidence" value="ECO:0007669"/>
    <property type="project" value="TreeGrafter"/>
</dbReference>
<dbReference type="AlphaFoldDB" id="A0A671L399"/>
<dbReference type="Pfam" id="PF12796">
    <property type="entry name" value="Ank_2"/>
    <property type="match status" value="2"/>
</dbReference>
<feature type="compositionally biased region" description="Polar residues" evidence="4">
    <location>
        <begin position="926"/>
        <end position="939"/>
    </location>
</feature>
<dbReference type="CDD" id="cd09499">
    <property type="entry name" value="SAM_AIDA1AB-like_repeat1"/>
    <property type="match status" value="1"/>
</dbReference>
<dbReference type="CDD" id="cd01274">
    <property type="entry name" value="PTB_Anks"/>
    <property type="match status" value="1"/>
</dbReference>
<dbReference type="InterPro" id="IPR033635">
    <property type="entry name" value="ANKS1/Caskin"/>
</dbReference>
<dbReference type="SMART" id="SM00248">
    <property type="entry name" value="ANK"/>
    <property type="match status" value="6"/>
</dbReference>
<dbReference type="InterPro" id="IPR013761">
    <property type="entry name" value="SAM/pointed_sf"/>
</dbReference>
<dbReference type="Gene3D" id="2.30.29.30">
    <property type="entry name" value="Pleckstrin-homology domain (PH domain)/Phosphotyrosine-binding domain (PTB)"/>
    <property type="match status" value="1"/>
</dbReference>
<dbReference type="InterPro" id="IPR041880">
    <property type="entry name" value="SAM_ANKS1_repeat1"/>
</dbReference>
<feature type="repeat" description="ANK" evidence="3">
    <location>
        <begin position="97"/>
        <end position="129"/>
    </location>
</feature>
<dbReference type="InterPro" id="IPR002110">
    <property type="entry name" value="Ankyrin_rpt"/>
</dbReference>
<evidence type="ECO:0000313" key="8">
    <source>
        <dbReference type="Proteomes" id="UP000472260"/>
    </source>
</evidence>
<dbReference type="SMART" id="SM00454">
    <property type="entry name" value="SAM"/>
    <property type="match status" value="1"/>
</dbReference>
<dbReference type="GO" id="GO:0046875">
    <property type="term" value="F:ephrin receptor binding"/>
    <property type="evidence" value="ECO:0007669"/>
    <property type="project" value="TreeGrafter"/>
</dbReference>
<reference evidence="7" key="2">
    <citation type="submission" date="2025-09" db="UniProtKB">
        <authorList>
            <consortium name="Ensembl"/>
        </authorList>
    </citation>
    <scope>IDENTIFICATION</scope>
</reference>
<dbReference type="Pfam" id="PF00640">
    <property type="entry name" value="PID"/>
    <property type="match status" value="1"/>
</dbReference>
<feature type="compositionally biased region" description="Polar residues" evidence="4">
    <location>
        <begin position="331"/>
        <end position="340"/>
    </location>
</feature>
<accession>A0A671L399</accession>
<dbReference type="Gene3D" id="1.25.40.20">
    <property type="entry name" value="Ankyrin repeat-containing domain"/>
    <property type="match status" value="2"/>
</dbReference>
<name>A0A671L399_9TELE</name>
<evidence type="ECO:0000256" key="3">
    <source>
        <dbReference type="PROSITE-ProRule" id="PRU00023"/>
    </source>
</evidence>
<dbReference type="Proteomes" id="UP000472260">
    <property type="component" value="Unassembled WGS sequence"/>
</dbReference>
<dbReference type="SUPFAM" id="SSF50729">
    <property type="entry name" value="PH domain-like"/>
    <property type="match status" value="1"/>
</dbReference>
<feature type="region of interest" description="Disordered" evidence="4">
    <location>
        <begin position="653"/>
        <end position="692"/>
    </location>
</feature>
<evidence type="ECO:0000313" key="7">
    <source>
        <dbReference type="Ensembl" id="ENSSANP00000013877.1"/>
    </source>
</evidence>